<dbReference type="InterPro" id="IPR000529">
    <property type="entry name" value="Ribosomal_bS6"/>
</dbReference>
<gene>
    <name evidence="2" type="ORF">EWM64_g6497</name>
</gene>
<dbReference type="PANTHER" id="PTHR21011:SF1">
    <property type="entry name" value="SMALL RIBOSOMAL SUBUNIT PROTEIN BS6M"/>
    <property type="match status" value="1"/>
</dbReference>
<dbReference type="NCBIfam" id="TIGR00166">
    <property type="entry name" value="S6"/>
    <property type="match status" value="1"/>
</dbReference>
<evidence type="ECO:0000313" key="3">
    <source>
        <dbReference type="Proteomes" id="UP000298061"/>
    </source>
</evidence>
<dbReference type="OrthoDB" id="10259681at2759"/>
<name>A0A4Y9ZSH7_9AGAM</name>
<accession>A0A4Y9ZSH7</accession>
<dbReference type="STRING" id="135208.A0A4Y9ZSH7"/>
<reference evidence="2 3" key="1">
    <citation type="submission" date="2019-02" db="EMBL/GenBank/DDBJ databases">
        <title>Genome sequencing of the rare red list fungi Hericium alpestre (H. flagellum).</title>
        <authorList>
            <person name="Buettner E."/>
            <person name="Kellner H."/>
        </authorList>
    </citation>
    <scope>NUCLEOTIDE SEQUENCE [LARGE SCALE GENOMIC DNA]</scope>
    <source>
        <strain evidence="2 3">DSM 108284</strain>
    </source>
</reference>
<proteinExistence type="inferred from homology"/>
<comment type="similarity">
    <text evidence="1">Belongs to the bacterial ribosomal protein bS6 family.</text>
</comment>
<dbReference type="SUPFAM" id="SSF54995">
    <property type="entry name" value="Ribosomal protein S6"/>
    <property type="match status" value="1"/>
</dbReference>
<sequence length="136" mass="15834">MPFYQVFCIAAHNRSYVHIKDLVRSSALHVMNNGGVVRGVKFWGTQVLPNKMRRNRVIHTHGDYWTMHFDASPDNQKNLARIMRKDPRVIRATMLKMGERIEDVAHRTEQTVKPNRRVAEYVASLIDREAKVPPSR</sequence>
<dbReference type="PANTHER" id="PTHR21011">
    <property type="entry name" value="MITOCHONDRIAL 28S RIBOSOMAL PROTEIN S6"/>
    <property type="match status" value="1"/>
</dbReference>
<dbReference type="GO" id="GO:0070181">
    <property type="term" value="F:small ribosomal subunit rRNA binding"/>
    <property type="evidence" value="ECO:0007669"/>
    <property type="project" value="TreeGrafter"/>
</dbReference>
<dbReference type="InterPro" id="IPR035980">
    <property type="entry name" value="Ribosomal_bS6_sf"/>
</dbReference>
<dbReference type="Pfam" id="PF01250">
    <property type="entry name" value="Ribosomal_S6"/>
    <property type="match status" value="1"/>
</dbReference>
<evidence type="ECO:0000313" key="2">
    <source>
        <dbReference type="EMBL" id="TFY77515.1"/>
    </source>
</evidence>
<dbReference type="EMBL" id="SFCI01000892">
    <property type="protein sequence ID" value="TFY77515.1"/>
    <property type="molecule type" value="Genomic_DNA"/>
</dbReference>
<comment type="caution">
    <text evidence="2">The sequence shown here is derived from an EMBL/GenBank/DDBJ whole genome shotgun (WGS) entry which is preliminary data.</text>
</comment>
<dbReference type="InterPro" id="IPR014717">
    <property type="entry name" value="Transl_elong_EF1B/ribsomal_bS6"/>
</dbReference>
<dbReference type="GO" id="GO:0003735">
    <property type="term" value="F:structural constituent of ribosome"/>
    <property type="evidence" value="ECO:0007669"/>
    <property type="project" value="InterPro"/>
</dbReference>
<keyword evidence="3" id="KW-1185">Reference proteome</keyword>
<dbReference type="GO" id="GO:0005763">
    <property type="term" value="C:mitochondrial small ribosomal subunit"/>
    <property type="evidence" value="ECO:0007669"/>
    <property type="project" value="TreeGrafter"/>
</dbReference>
<dbReference type="Proteomes" id="UP000298061">
    <property type="component" value="Unassembled WGS sequence"/>
</dbReference>
<dbReference type="Gene3D" id="3.30.70.60">
    <property type="match status" value="1"/>
</dbReference>
<dbReference type="CDD" id="cd15465">
    <property type="entry name" value="bS6_mito"/>
    <property type="match status" value="1"/>
</dbReference>
<evidence type="ECO:0000256" key="1">
    <source>
        <dbReference type="ARBA" id="ARBA00009512"/>
    </source>
</evidence>
<evidence type="ECO:0008006" key="4">
    <source>
        <dbReference type="Google" id="ProtNLM"/>
    </source>
</evidence>
<dbReference type="GO" id="GO:0006412">
    <property type="term" value="P:translation"/>
    <property type="evidence" value="ECO:0007669"/>
    <property type="project" value="InterPro"/>
</dbReference>
<organism evidence="2 3">
    <name type="scientific">Hericium alpestre</name>
    <dbReference type="NCBI Taxonomy" id="135208"/>
    <lineage>
        <taxon>Eukaryota</taxon>
        <taxon>Fungi</taxon>
        <taxon>Dikarya</taxon>
        <taxon>Basidiomycota</taxon>
        <taxon>Agaricomycotina</taxon>
        <taxon>Agaricomycetes</taxon>
        <taxon>Russulales</taxon>
        <taxon>Hericiaceae</taxon>
        <taxon>Hericium</taxon>
    </lineage>
</organism>
<dbReference type="AlphaFoldDB" id="A0A4Y9ZSH7"/>
<protein>
    <recommendedName>
        <fullName evidence="4">Ribosomal protein S6</fullName>
    </recommendedName>
</protein>